<evidence type="ECO:0000256" key="3">
    <source>
        <dbReference type="ARBA" id="ARBA00022741"/>
    </source>
</evidence>
<dbReference type="SMART" id="SM01179">
    <property type="entry name" value="DUF862"/>
    <property type="match status" value="1"/>
</dbReference>
<dbReference type="KEGG" id="ccp:CHC_T00008514001"/>
<dbReference type="EMBL" id="HG001890">
    <property type="protein sequence ID" value="CDF37954.1"/>
    <property type="molecule type" value="Genomic_DNA"/>
</dbReference>
<dbReference type="InterPro" id="IPR050494">
    <property type="entry name" value="Ser_Thr_dual-spec_kinase"/>
</dbReference>
<dbReference type="STRING" id="2769.R7QIQ8"/>
<evidence type="ECO:0000313" key="9">
    <source>
        <dbReference type="Proteomes" id="UP000012073"/>
    </source>
</evidence>
<dbReference type="PANTHER" id="PTHR24058">
    <property type="entry name" value="DUAL SPECIFICITY PROTEIN KINASE"/>
    <property type="match status" value="1"/>
</dbReference>
<dbReference type="Gene3D" id="1.10.510.10">
    <property type="entry name" value="Transferase(Phosphotransferase) domain 1"/>
    <property type="match status" value="1"/>
</dbReference>
<proteinExistence type="predicted"/>
<dbReference type="PROSITE" id="PS50011">
    <property type="entry name" value="PROTEIN_KINASE_DOM"/>
    <property type="match status" value="1"/>
</dbReference>
<dbReference type="InterPro" id="IPR008580">
    <property type="entry name" value="PPPDE_dom"/>
</dbReference>
<protein>
    <submittedName>
        <fullName evidence="8">Putative serine/threonine protein kinase</fullName>
    </submittedName>
</protein>
<evidence type="ECO:0000256" key="1">
    <source>
        <dbReference type="ARBA" id="ARBA00022527"/>
    </source>
</evidence>
<keyword evidence="2" id="KW-0808">Transferase</keyword>
<dbReference type="GO" id="GO:0008233">
    <property type="term" value="F:peptidase activity"/>
    <property type="evidence" value="ECO:0007669"/>
    <property type="project" value="InterPro"/>
</dbReference>
<keyword evidence="4 8" id="KW-0418">Kinase</keyword>
<dbReference type="Proteomes" id="UP000012073">
    <property type="component" value="Unassembled WGS sequence"/>
</dbReference>
<dbReference type="RefSeq" id="XP_005717823.1">
    <property type="nucleotide sequence ID" value="XM_005717766.1"/>
</dbReference>
<dbReference type="GO" id="GO:0004674">
    <property type="term" value="F:protein serine/threonine kinase activity"/>
    <property type="evidence" value="ECO:0007669"/>
    <property type="project" value="UniProtKB-KW"/>
</dbReference>
<sequence length="294" mass="32244">MSSNQGMMPIAGGVPIELNVYDLQHPDNPDAVPAINWYLYGVGLGLYHSGVSIYGTDYCYGGHADDDTGVFEVVPLKAPDAKFRQTVFVGRTSLDPQQVSELVKAMAHVWSGNSCNVLTRSSTACSDVSIAHCDLKPENVLLRHPQRSAIKAVDFDASCRISESMSTYVQSRFYRAPEVILGKLYGTQVDVWSLGCMLIELHKGYPLFAGKDKAHQMAIIAERLGMPLEEMLLAGRKTSLLFEQDSVTGRWRMQPEACPSGEAVIPGSKSTDGFVDIDMGASNGRRRTTRCSWD</sequence>
<dbReference type="SUPFAM" id="SSF56112">
    <property type="entry name" value="Protein kinase-like (PK-like)"/>
    <property type="match status" value="1"/>
</dbReference>
<keyword evidence="1 8" id="KW-0723">Serine/threonine-protein kinase</keyword>
<accession>R7QIQ8</accession>
<evidence type="ECO:0000259" key="6">
    <source>
        <dbReference type="PROSITE" id="PS50011"/>
    </source>
</evidence>
<evidence type="ECO:0000256" key="4">
    <source>
        <dbReference type="ARBA" id="ARBA00022777"/>
    </source>
</evidence>
<keyword evidence="5" id="KW-0067">ATP-binding</keyword>
<gene>
    <name evidence="8" type="ORF">CHC_T00008514001</name>
</gene>
<feature type="domain" description="PPPDE" evidence="7">
    <location>
        <begin position="14"/>
        <end position="158"/>
    </location>
</feature>
<dbReference type="Pfam" id="PF05903">
    <property type="entry name" value="Peptidase_C97"/>
    <property type="match status" value="1"/>
</dbReference>
<dbReference type="SMART" id="SM00220">
    <property type="entry name" value="S_TKc"/>
    <property type="match status" value="1"/>
</dbReference>
<name>R7QIQ8_CHOCR</name>
<keyword evidence="3" id="KW-0547">Nucleotide-binding</keyword>
<dbReference type="InterPro" id="IPR000719">
    <property type="entry name" value="Prot_kinase_dom"/>
</dbReference>
<dbReference type="GeneID" id="17325577"/>
<feature type="domain" description="Protein kinase" evidence="6">
    <location>
        <begin position="1"/>
        <end position="275"/>
    </location>
</feature>
<keyword evidence="9" id="KW-1185">Reference proteome</keyword>
<dbReference type="PROSITE" id="PS00108">
    <property type="entry name" value="PROTEIN_KINASE_ST"/>
    <property type="match status" value="1"/>
</dbReference>
<dbReference type="OrthoDB" id="5286at2759"/>
<dbReference type="PROSITE" id="PS51858">
    <property type="entry name" value="PPPDE"/>
    <property type="match status" value="1"/>
</dbReference>
<dbReference type="Gramene" id="CDF37954">
    <property type="protein sequence ID" value="CDF37954"/>
    <property type="gene ID" value="CHC_T00008514001"/>
</dbReference>
<dbReference type="AlphaFoldDB" id="R7QIQ8"/>
<dbReference type="Pfam" id="PF00069">
    <property type="entry name" value="Pkinase"/>
    <property type="match status" value="1"/>
</dbReference>
<evidence type="ECO:0000256" key="2">
    <source>
        <dbReference type="ARBA" id="ARBA00022679"/>
    </source>
</evidence>
<evidence type="ECO:0000259" key="7">
    <source>
        <dbReference type="PROSITE" id="PS51858"/>
    </source>
</evidence>
<organism evidence="8 9">
    <name type="scientific">Chondrus crispus</name>
    <name type="common">Carrageen Irish moss</name>
    <name type="synonym">Polymorpha crispa</name>
    <dbReference type="NCBI Taxonomy" id="2769"/>
    <lineage>
        <taxon>Eukaryota</taxon>
        <taxon>Rhodophyta</taxon>
        <taxon>Florideophyceae</taxon>
        <taxon>Rhodymeniophycidae</taxon>
        <taxon>Gigartinales</taxon>
        <taxon>Gigartinaceae</taxon>
        <taxon>Chondrus</taxon>
    </lineage>
</organism>
<evidence type="ECO:0000256" key="5">
    <source>
        <dbReference type="ARBA" id="ARBA00022840"/>
    </source>
</evidence>
<dbReference type="GO" id="GO:0005524">
    <property type="term" value="F:ATP binding"/>
    <property type="evidence" value="ECO:0007669"/>
    <property type="project" value="UniProtKB-KW"/>
</dbReference>
<dbReference type="PANTHER" id="PTHR24058:SF28">
    <property type="entry name" value="SERINE_THREONINE-PROTEIN KINASE MINIBRAIN"/>
    <property type="match status" value="1"/>
</dbReference>
<reference evidence="9" key="1">
    <citation type="journal article" date="2013" name="Proc. Natl. Acad. Sci. U.S.A.">
        <title>Genome structure and metabolic features in the red seaweed Chondrus crispus shed light on evolution of the Archaeplastida.</title>
        <authorList>
            <person name="Collen J."/>
            <person name="Porcel B."/>
            <person name="Carre W."/>
            <person name="Ball S.G."/>
            <person name="Chaparro C."/>
            <person name="Tonon T."/>
            <person name="Barbeyron T."/>
            <person name="Michel G."/>
            <person name="Noel B."/>
            <person name="Valentin K."/>
            <person name="Elias M."/>
            <person name="Artiguenave F."/>
            <person name="Arun A."/>
            <person name="Aury J.M."/>
            <person name="Barbosa-Neto J.F."/>
            <person name="Bothwell J.H."/>
            <person name="Bouget F.Y."/>
            <person name="Brillet L."/>
            <person name="Cabello-Hurtado F."/>
            <person name="Capella-Gutierrez S."/>
            <person name="Charrier B."/>
            <person name="Cladiere L."/>
            <person name="Cock J.M."/>
            <person name="Coelho S.M."/>
            <person name="Colleoni C."/>
            <person name="Czjzek M."/>
            <person name="Da Silva C."/>
            <person name="Delage L."/>
            <person name="Denoeud F."/>
            <person name="Deschamps P."/>
            <person name="Dittami S.M."/>
            <person name="Gabaldon T."/>
            <person name="Gachon C.M."/>
            <person name="Groisillier A."/>
            <person name="Herve C."/>
            <person name="Jabbari K."/>
            <person name="Katinka M."/>
            <person name="Kloareg B."/>
            <person name="Kowalczyk N."/>
            <person name="Labadie K."/>
            <person name="Leblanc C."/>
            <person name="Lopez P.J."/>
            <person name="McLachlan D.H."/>
            <person name="Meslet-Cladiere L."/>
            <person name="Moustafa A."/>
            <person name="Nehr Z."/>
            <person name="Nyvall Collen P."/>
            <person name="Panaud O."/>
            <person name="Partensky F."/>
            <person name="Poulain J."/>
            <person name="Rensing S.A."/>
            <person name="Rousvoal S."/>
            <person name="Samson G."/>
            <person name="Symeonidi A."/>
            <person name="Weissenbach J."/>
            <person name="Zambounis A."/>
            <person name="Wincker P."/>
            <person name="Boyen C."/>
        </authorList>
    </citation>
    <scope>NUCLEOTIDE SEQUENCE [LARGE SCALE GENOMIC DNA]</scope>
    <source>
        <strain evidence="9">cv. Stackhouse</strain>
    </source>
</reference>
<dbReference type="InterPro" id="IPR008271">
    <property type="entry name" value="Ser/Thr_kinase_AS"/>
</dbReference>
<evidence type="ECO:0000313" key="8">
    <source>
        <dbReference type="EMBL" id="CDF37954.1"/>
    </source>
</evidence>
<dbReference type="InterPro" id="IPR011009">
    <property type="entry name" value="Kinase-like_dom_sf"/>
</dbReference>